<dbReference type="OrthoDB" id="6161283at2759"/>
<dbReference type="AlphaFoldDB" id="A0A9D4RIX5"/>
<gene>
    <name evidence="2" type="ORF">DPMN_032441</name>
</gene>
<dbReference type="Proteomes" id="UP000828390">
    <property type="component" value="Unassembled WGS sequence"/>
</dbReference>
<sequence length="892" mass="98875">MKQGKPLAVEDADSTEMAEDLVGDMGTANEEAGDNICKDDGVTRVDSAEQDTECKSITAYMPATQTTGNGNFSEGYGLFPMKQGKPLAVEDADSTEMAEDLVGDMGTANEEAGDNICKDDGVTRVDSAEQDTECKSITAYMPATQTTGNGNFSEGRLASSPNKEGHLLLTTKPTECTTVEIYIDLNNETSDVAEGNADADLQTASGSCSISALDKASTGDLKKSNTADVLQTKIDTYKASTCEQEKQAEDIPTDDSKPKKPVPDIQKIESSDEDSFTSKSVESTDENYMEIPDEENYVEIPDKNLPDKQTQFLRTDGEAVVVDDDSYVIEIADSPAKQAVAIPEFQSVKGDALKGTESTKPLASKPELLYDRGFLTPVPKSLSKLKQLTVNIGPIRLIDLQCKKLHNLLQINPTCAIKFEPKERTLDNGLKIVDSCGYVRLPFKVSWPSRLVKISDKLSDLNINGRDMSVKFPEAFNKAVQECKAWVQQRNQYLIYTDFKVKQRRVMTQQWPKEETSGEKLTSLFPQVDKIIMQIGKDYDDKDICLAVYLEFATLTALENFMSTGSSSICLDGRLITFTKIIKRVRPHGVPKQVGNTTPTRKNFPAYASQFGASAFGTRGQRGLGQGFRGRGGRDLRGRGGSMGGVRGRAGGIAISPRSTLQKAHYSPGVFPQKTVSKQEAVMNALKMVIETGTPVKTAAKQYGVDHYLLRDKVQRMVDRPTVMTGQGPLFSTEEEAQLVSHVKYMANLGNGLTISEVVAKATDYAVFLKKRTHDNPLSVEWFHRFRRRWPEIKDVQFKDVFSPHNQFEVDLGTRERDKFEPQRDIWSHEPHDDRQRQGDRSRSPSRFEHNKQRQSASKSDETRAMLESMKSKLENLERKLAEQGGSMLTTC</sequence>
<organism evidence="2 3">
    <name type="scientific">Dreissena polymorpha</name>
    <name type="common">Zebra mussel</name>
    <name type="synonym">Mytilus polymorpha</name>
    <dbReference type="NCBI Taxonomy" id="45954"/>
    <lineage>
        <taxon>Eukaryota</taxon>
        <taxon>Metazoa</taxon>
        <taxon>Spiralia</taxon>
        <taxon>Lophotrochozoa</taxon>
        <taxon>Mollusca</taxon>
        <taxon>Bivalvia</taxon>
        <taxon>Autobranchia</taxon>
        <taxon>Heteroconchia</taxon>
        <taxon>Euheterodonta</taxon>
        <taxon>Imparidentia</taxon>
        <taxon>Neoheterodontei</taxon>
        <taxon>Myida</taxon>
        <taxon>Dreissenoidea</taxon>
        <taxon>Dreissenidae</taxon>
        <taxon>Dreissena</taxon>
    </lineage>
</organism>
<evidence type="ECO:0000256" key="1">
    <source>
        <dbReference type="SAM" id="MobiDB-lite"/>
    </source>
</evidence>
<feature type="compositionally biased region" description="Basic and acidic residues" evidence="1">
    <location>
        <begin position="859"/>
        <end position="882"/>
    </location>
</feature>
<comment type="caution">
    <text evidence="2">The sequence shown here is derived from an EMBL/GenBank/DDBJ whole genome shotgun (WGS) entry which is preliminary data.</text>
</comment>
<reference evidence="2" key="2">
    <citation type="submission" date="2020-11" db="EMBL/GenBank/DDBJ databases">
        <authorList>
            <person name="McCartney M.A."/>
            <person name="Auch B."/>
            <person name="Kono T."/>
            <person name="Mallez S."/>
            <person name="Becker A."/>
            <person name="Gohl D.M."/>
            <person name="Silverstein K.A.T."/>
            <person name="Koren S."/>
            <person name="Bechman K.B."/>
            <person name="Herman A."/>
            <person name="Abrahante J.E."/>
            <person name="Garbe J."/>
        </authorList>
    </citation>
    <scope>NUCLEOTIDE SEQUENCE</scope>
    <source>
        <strain evidence="2">Duluth1</strain>
        <tissue evidence="2">Whole animal</tissue>
    </source>
</reference>
<feature type="region of interest" description="Disordered" evidence="1">
    <location>
        <begin position="241"/>
        <end position="286"/>
    </location>
</feature>
<dbReference type="EMBL" id="JAIWYP010000002">
    <property type="protein sequence ID" value="KAH3869278.1"/>
    <property type="molecule type" value="Genomic_DNA"/>
</dbReference>
<proteinExistence type="predicted"/>
<evidence type="ECO:0000313" key="3">
    <source>
        <dbReference type="Proteomes" id="UP000828390"/>
    </source>
</evidence>
<feature type="compositionally biased region" description="Basic and acidic residues" evidence="1">
    <location>
        <begin position="243"/>
        <end position="270"/>
    </location>
</feature>
<feature type="region of interest" description="Disordered" evidence="1">
    <location>
        <begin position="622"/>
        <end position="649"/>
    </location>
</feature>
<name>A0A9D4RIX5_DREPO</name>
<feature type="compositionally biased region" description="Basic and acidic residues" evidence="1">
    <location>
        <begin position="821"/>
        <end position="852"/>
    </location>
</feature>
<feature type="compositionally biased region" description="Gly residues" evidence="1">
    <location>
        <begin position="639"/>
        <end position="649"/>
    </location>
</feature>
<protein>
    <recommendedName>
        <fullName evidence="4">HTH CENPB-type domain-containing protein</fullName>
    </recommendedName>
</protein>
<accession>A0A9D4RIX5</accession>
<keyword evidence="3" id="KW-1185">Reference proteome</keyword>
<evidence type="ECO:0008006" key="4">
    <source>
        <dbReference type="Google" id="ProtNLM"/>
    </source>
</evidence>
<reference evidence="2" key="1">
    <citation type="journal article" date="2019" name="bioRxiv">
        <title>The Genome of the Zebra Mussel, Dreissena polymorpha: A Resource for Invasive Species Research.</title>
        <authorList>
            <person name="McCartney M.A."/>
            <person name="Auch B."/>
            <person name="Kono T."/>
            <person name="Mallez S."/>
            <person name="Zhang Y."/>
            <person name="Obille A."/>
            <person name="Becker A."/>
            <person name="Abrahante J.E."/>
            <person name="Garbe J."/>
            <person name="Badalamenti J.P."/>
            <person name="Herman A."/>
            <person name="Mangelson H."/>
            <person name="Liachko I."/>
            <person name="Sullivan S."/>
            <person name="Sone E.D."/>
            <person name="Koren S."/>
            <person name="Silverstein K.A.T."/>
            <person name="Beckman K.B."/>
            <person name="Gohl D.M."/>
        </authorList>
    </citation>
    <scope>NUCLEOTIDE SEQUENCE</scope>
    <source>
        <strain evidence="2">Duluth1</strain>
        <tissue evidence="2">Whole animal</tissue>
    </source>
</reference>
<feature type="region of interest" description="Disordered" evidence="1">
    <location>
        <begin position="821"/>
        <end position="892"/>
    </location>
</feature>
<evidence type="ECO:0000313" key="2">
    <source>
        <dbReference type="EMBL" id="KAH3869278.1"/>
    </source>
</evidence>